<evidence type="ECO:0000313" key="3">
    <source>
        <dbReference type="EMBL" id="MBF2707111.1"/>
    </source>
</evidence>
<feature type="chain" id="PRO_5036909511" evidence="2">
    <location>
        <begin position="18"/>
        <end position="163"/>
    </location>
</feature>
<keyword evidence="1" id="KW-0175">Coiled coil</keyword>
<name>A0A930U9C6_9FLAO</name>
<dbReference type="Proteomes" id="UP000646211">
    <property type="component" value="Unassembled WGS sequence"/>
</dbReference>
<dbReference type="AlphaFoldDB" id="A0A930U9C6"/>
<comment type="caution">
    <text evidence="3">The sequence shown here is derived from an EMBL/GenBank/DDBJ whole genome shotgun (WGS) entry which is preliminary data.</text>
</comment>
<evidence type="ECO:0000256" key="1">
    <source>
        <dbReference type="SAM" id="Coils"/>
    </source>
</evidence>
<evidence type="ECO:0000313" key="4">
    <source>
        <dbReference type="Proteomes" id="UP000646211"/>
    </source>
</evidence>
<dbReference type="RefSeq" id="WP_194310381.1">
    <property type="nucleotide sequence ID" value="NZ_JADHEC010000001.1"/>
</dbReference>
<evidence type="ECO:0000256" key="2">
    <source>
        <dbReference type="SAM" id="SignalP"/>
    </source>
</evidence>
<proteinExistence type="predicted"/>
<feature type="coiled-coil region" evidence="1">
    <location>
        <begin position="57"/>
        <end position="87"/>
    </location>
</feature>
<feature type="signal peptide" evidence="2">
    <location>
        <begin position="1"/>
        <end position="17"/>
    </location>
</feature>
<feature type="coiled-coil region" evidence="1">
    <location>
        <begin position="124"/>
        <end position="161"/>
    </location>
</feature>
<keyword evidence="2" id="KW-0732">Signal</keyword>
<gene>
    <name evidence="3" type="ORF">IR213_00660</name>
</gene>
<sequence length="163" mass="19110">MKKYFLLLILFPFVGLTQTYTVIQQPTYGQDPKYTPTTYTVKQTTPATTPNYVGDALSQVQNNIIQAQQANAQREAQRENAQAIIDNQNRIEQQRIEEQKKILVEQQRIEEEKDPNSILNKFKNANLKKENEDLKAKLLQMELLLSQKEEKERLEKEKNKKEE</sequence>
<organism evidence="3 4">
    <name type="scientific">Flavobacterium soyangense</name>
    <dbReference type="NCBI Taxonomy" id="2023265"/>
    <lineage>
        <taxon>Bacteria</taxon>
        <taxon>Pseudomonadati</taxon>
        <taxon>Bacteroidota</taxon>
        <taxon>Flavobacteriia</taxon>
        <taxon>Flavobacteriales</taxon>
        <taxon>Flavobacteriaceae</taxon>
        <taxon>Flavobacterium</taxon>
    </lineage>
</organism>
<dbReference type="EMBL" id="JADHEC010000001">
    <property type="protein sequence ID" value="MBF2707111.1"/>
    <property type="molecule type" value="Genomic_DNA"/>
</dbReference>
<accession>A0A930U9C6</accession>
<reference evidence="3" key="1">
    <citation type="submission" date="2020-11" db="EMBL/GenBank/DDBJ databases">
        <title>Genome of Flavobacterium soyangense.</title>
        <authorList>
            <person name="Liu Q."/>
            <person name="Xin Y.-H."/>
        </authorList>
    </citation>
    <scope>NUCLEOTIDE SEQUENCE</scope>
    <source>
        <strain evidence="3">CGMCC 1.13493</strain>
    </source>
</reference>
<protein>
    <submittedName>
        <fullName evidence="3">Uncharacterized protein</fullName>
    </submittedName>
</protein>
<keyword evidence="4" id="KW-1185">Reference proteome</keyword>